<sequence>MTTELDNYQEVSKKNYTNASDSHHYIYTDKLLELLIISKHIIAMEVFRKKLITSDIEKHLVLPNDARREALPSFQGTRDIVLPIVLEQARTEVRVRCSSRLGRLAFTENWRDITSCLRLNAGDVVALRMEEDQGTVKYKNERVDVLFLLETKLFDFKDAFINRLWNGHDIKRTSINSEREPWKSSQKNSPLNSPLWILREDWSYNTILS</sequence>
<organism evidence="6 7">
    <name type="scientific">Dovyalis caffra</name>
    <dbReference type="NCBI Taxonomy" id="77055"/>
    <lineage>
        <taxon>Eukaryota</taxon>
        <taxon>Viridiplantae</taxon>
        <taxon>Streptophyta</taxon>
        <taxon>Embryophyta</taxon>
        <taxon>Tracheophyta</taxon>
        <taxon>Spermatophyta</taxon>
        <taxon>Magnoliopsida</taxon>
        <taxon>eudicotyledons</taxon>
        <taxon>Gunneridae</taxon>
        <taxon>Pentapetalae</taxon>
        <taxon>rosids</taxon>
        <taxon>fabids</taxon>
        <taxon>Malpighiales</taxon>
        <taxon>Salicaceae</taxon>
        <taxon>Flacourtieae</taxon>
        <taxon>Dovyalis</taxon>
    </lineage>
</organism>
<dbReference type="Proteomes" id="UP001314170">
    <property type="component" value="Unassembled WGS sequence"/>
</dbReference>
<dbReference type="Gene3D" id="2.40.330.10">
    <property type="entry name" value="DNA-binding pseudobarrel domain"/>
    <property type="match status" value="1"/>
</dbReference>
<keyword evidence="2" id="KW-0805">Transcription regulation</keyword>
<keyword evidence="3" id="KW-0238">DNA-binding</keyword>
<comment type="caution">
    <text evidence="6">The sequence shown here is derived from an EMBL/GenBank/DDBJ whole genome shotgun (WGS) entry which is preliminary data.</text>
</comment>
<evidence type="ECO:0000256" key="5">
    <source>
        <dbReference type="ARBA" id="ARBA00023242"/>
    </source>
</evidence>
<dbReference type="EMBL" id="CAWUPB010001197">
    <property type="protein sequence ID" value="CAK7357091.1"/>
    <property type="molecule type" value="Genomic_DNA"/>
</dbReference>
<dbReference type="AlphaFoldDB" id="A0AAV1SWF8"/>
<reference evidence="6 7" key="1">
    <citation type="submission" date="2024-01" db="EMBL/GenBank/DDBJ databases">
        <authorList>
            <person name="Waweru B."/>
        </authorList>
    </citation>
    <scope>NUCLEOTIDE SEQUENCE [LARGE SCALE GENOMIC DNA]</scope>
</reference>
<comment type="subcellular location">
    <subcellularLocation>
        <location evidence="1">Nucleus</location>
    </subcellularLocation>
</comment>
<evidence type="ECO:0000256" key="1">
    <source>
        <dbReference type="ARBA" id="ARBA00004123"/>
    </source>
</evidence>
<evidence type="ECO:0000256" key="4">
    <source>
        <dbReference type="ARBA" id="ARBA00023163"/>
    </source>
</evidence>
<gene>
    <name evidence="6" type="ORF">DCAF_LOCUS27375</name>
</gene>
<evidence type="ECO:0000313" key="7">
    <source>
        <dbReference type="Proteomes" id="UP001314170"/>
    </source>
</evidence>
<dbReference type="GO" id="GO:0003677">
    <property type="term" value="F:DNA binding"/>
    <property type="evidence" value="ECO:0007669"/>
    <property type="project" value="UniProtKB-KW"/>
</dbReference>
<dbReference type="InterPro" id="IPR015300">
    <property type="entry name" value="DNA-bd_pseudobarrel_sf"/>
</dbReference>
<evidence type="ECO:0000256" key="3">
    <source>
        <dbReference type="ARBA" id="ARBA00023125"/>
    </source>
</evidence>
<name>A0AAV1SWF8_9ROSI</name>
<dbReference type="SUPFAM" id="SSF101936">
    <property type="entry name" value="DNA-binding pseudobarrel domain"/>
    <property type="match status" value="1"/>
</dbReference>
<keyword evidence="5" id="KW-0539">Nucleus</keyword>
<dbReference type="GO" id="GO:0005634">
    <property type="term" value="C:nucleus"/>
    <property type="evidence" value="ECO:0007669"/>
    <property type="project" value="UniProtKB-SubCell"/>
</dbReference>
<evidence type="ECO:0008006" key="8">
    <source>
        <dbReference type="Google" id="ProtNLM"/>
    </source>
</evidence>
<protein>
    <recommendedName>
        <fullName evidence="8">TF-B3 domain-containing protein</fullName>
    </recommendedName>
</protein>
<keyword evidence="7" id="KW-1185">Reference proteome</keyword>
<accession>A0AAV1SWF8</accession>
<evidence type="ECO:0000256" key="2">
    <source>
        <dbReference type="ARBA" id="ARBA00023015"/>
    </source>
</evidence>
<keyword evidence="4" id="KW-0804">Transcription</keyword>
<evidence type="ECO:0000313" key="6">
    <source>
        <dbReference type="EMBL" id="CAK7357091.1"/>
    </source>
</evidence>
<proteinExistence type="predicted"/>